<reference evidence="2 3" key="1">
    <citation type="journal article" date="2017" name="Int. J. Parasitol.">
        <title>The genome of the protozoan parasite Cystoisospora suis and a reverse vaccinology approach to identify vaccine candidates.</title>
        <authorList>
            <person name="Palmieri N."/>
            <person name="Shrestha A."/>
            <person name="Ruttkowski B."/>
            <person name="Beck T."/>
            <person name="Vogl C."/>
            <person name="Tomley F."/>
            <person name="Blake D.P."/>
            <person name="Joachim A."/>
        </authorList>
    </citation>
    <scope>NUCLEOTIDE SEQUENCE [LARGE SCALE GENOMIC DNA]</scope>
    <source>
        <strain evidence="2 3">Wien I</strain>
    </source>
</reference>
<proteinExistence type="predicted"/>
<dbReference type="GeneID" id="94433176"/>
<dbReference type="EMBL" id="MIGC01006181">
    <property type="protein sequence ID" value="PHJ16333.1"/>
    <property type="molecule type" value="Genomic_DNA"/>
</dbReference>
<accession>A0A2C6KIW4</accession>
<name>A0A2C6KIW4_9APIC</name>
<feature type="compositionally biased region" description="Low complexity" evidence="1">
    <location>
        <begin position="573"/>
        <end position="595"/>
    </location>
</feature>
<keyword evidence="3" id="KW-1185">Reference proteome</keyword>
<evidence type="ECO:0000313" key="2">
    <source>
        <dbReference type="EMBL" id="PHJ16333.1"/>
    </source>
</evidence>
<dbReference type="VEuPathDB" id="ToxoDB:CSUI_009856"/>
<comment type="caution">
    <text evidence="2">The sequence shown here is derived from an EMBL/GenBank/DDBJ whole genome shotgun (WGS) entry which is preliminary data.</text>
</comment>
<organism evidence="2 3">
    <name type="scientific">Cystoisospora suis</name>
    <dbReference type="NCBI Taxonomy" id="483139"/>
    <lineage>
        <taxon>Eukaryota</taxon>
        <taxon>Sar</taxon>
        <taxon>Alveolata</taxon>
        <taxon>Apicomplexa</taxon>
        <taxon>Conoidasida</taxon>
        <taxon>Coccidia</taxon>
        <taxon>Eucoccidiorida</taxon>
        <taxon>Eimeriorina</taxon>
        <taxon>Sarcocystidae</taxon>
        <taxon>Cystoisospora</taxon>
    </lineage>
</organism>
<evidence type="ECO:0000256" key="1">
    <source>
        <dbReference type="SAM" id="MobiDB-lite"/>
    </source>
</evidence>
<dbReference type="AlphaFoldDB" id="A0A2C6KIW4"/>
<dbReference type="OrthoDB" id="6093641at2759"/>
<feature type="compositionally biased region" description="Basic and acidic residues" evidence="1">
    <location>
        <begin position="720"/>
        <end position="742"/>
    </location>
</feature>
<protein>
    <submittedName>
        <fullName evidence="2">Salivary proline-rich related</fullName>
    </submittedName>
</protein>
<feature type="compositionally biased region" description="Pro residues" evidence="1">
    <location>
        <begin position="692"/>
        <end position="712"/>
    </location>
</feature>
<dbReference type="RefSeq" id="XP_067918062.1">
    <property type="nucleotide sequence ID" value="XM_068069965.1"/>
</dbReference>
<gene>
    <name evidence="2" type="ORF">CSUI_009856</name>
</gene>
<evidence type="ECO:0000313" key="3">
    <source>
        <dbReference type="Proteomes" id="UP000221165"/>
    </source>
</evidence>
<feature type="region of interest" description="Disordered" evidence="1">
    <location>
        <begin position="396"/>
        <end position="742"/>
    </location>
</feature>
<dbReference type="Proteomes" id="UP000221165">
    <property type="component" value="Unassembled WGS sequence"/>
</dbReference>
<sequence>MTQCPVIRIPYQANRVTSGMRCPPTEQHFRSPRAGARRRRAVFLLLQECDNTERLSDIYTRPRVDPSTLRRENERLQAENRDIERSFDRLYQHAYASEVKLKNLKAAANKSLFGESSYTVAQLVKLASTLLELFTKQPEEPCITFVPDAIACLASCQVRDRRLFAAGEKLKRVLGSPARAATQAKRLDMRPLGTPAGEIPADLRWLASATDDLSWMKWAEQWNLLPVDLRWVSIAVDDRSLLLHHFLWERAPVDLRYLTVESGDMDWLYIGGQTPADCSAPSATYQHAGMAFLATKVVHTREFLPSWVETEVGFSGEVAYCPICISSTADRWRATPLQLRMRAIALGDPSIVKPTMAEASAYCLERGGIGAREEGLPHLPYSRSPEEDLDITLRVSLSPGDIGDTPEDRKPGSLAAPTAKVAEEEKPAKTGVPLSQSKDFDAESTRAFKAYEAPKSSEYSTQARKPTGSPPLSETVALAGTPKTPATAAVKSAIPSASPGKAAEIKSPMKAKTVPSPLGKTVPSPKGPSVASLSKACGPLLTERGGPEKTAVPFPERAPSLSDAPAKSGKGLPLSKKASAPPGPAAGEHPSSPSSKAPGRPTGLLAGKLPQATALSKAGEDASQGKGAPLPGGKGAPLPGGKAGPPPVAKEALPPAEKPGSPPAGKGGALPGAKGAPPPGGKGAPLPGGKVGPPPVGKGGPPPVGKGGPPPAAKEAVSPAKEDHRQQAKEDHRQQAKEDHRQVKLDFQEEIRLWARERQQGSSKLTAEEPSLMRKVRRFVCCVQGSPGCLRKVKHRSRPWIRALQVYQKVETRQVKRDYHREEKPCLWGQNSRRRFRHRPVTELNQWLRSKHLRDRMVNSHLHSREVERKALRMLTKFQVGHRDRRRGRRLGCQARGRRERKDRHPFLEAKRQRERRQVGLRRKGHHLDPRVRRKEKFLQKLIERQFEAT</sequence>